<gene>
    <name evidence="6" type="ORF">SAMN05444405_1047</name>
</gene>
<dbReference type="EMBL" id="FQTV01000004">
    <property type="protein sequence ID" value="SHE91513.1"/>
    <property type="molecule type" value="Genomic_DNA"/>
</dbReference>
<dbReference type="SMART" id="SM00710">
    <property type="entry name" value="PbH1"/>
    <property type="match status" value="6"/>
</dbReference>
<evidence type="ECO:0000313" key="7">
    <source>
        <dbReference type="Proteomes" id="UP000184509"/>
    </source>
</evidence>
<sequence>MLFVMVFLCTNVVFAERVDMLKAGAKADGKKLNTLLINKTIERLSSNGGGTLYFPSGTYLTGAIKLKSNITIELETGATLLFSDNFDDYLPFVDMRYEGVMMKSFSPLFYAVDQHDITIKGEGTINGQGKKWWTEFYRVLVDLQKNGVRDLNKYQTMWDNANKDLNLSKVTNEDYKEVLDRRFFRPAFIQPIRCKNVRIEGIKIINSPFWTVNPEFCDNVIVKGITIDNPPSPNTDGINPSSCKNVHISDCHISVGDDCITLKSGRDLQARQLGVPCENITITNCTMLAGHGGVVIGSEMSGDVRKVTISNCVFDGTDRGIRIKSSRGRGGIVEEIRVDNIVMKNIKTEAIVLNLFYSNMPKEPVSDRTPIFRNIHISNLTGTQVNSAVKILGIEEMPITDVTLNNINIQSNTGLEADMVKNLVLNNVRIDSKMGAPFKISNSENLEINSVKSMTPNADSPVIKLTDSKESLIQGCFPISGSRSFLLLGGNCKGTVLMNNCFNRLPLIMDKESKFTKEDLTIKE</sequence>
<protein>
    <submittedName>
        <fullName evidence="6">Polygalacturonase</fullName>
    </submittedName>
</protein>
<dbReference type="Pfam" id="PF00295">
    <property type="entry name" value="Glyco_hydro_28"/>
    <property type="match status" value="1"/>
</dbReference>
<reference evidence="6 7" key="1">
    <citation type="submission" date="2016-11" db="EMBL/GenBank/DDBJ databases">
        <authorList>
            <person name="Jaros S."/>
            <person name="Januszkiewicz K."/>
            <person name="Wedrychowicz H."/>
        </authorList>
    </citation>
    <scope>NUCLEOTIDE SEQUENCE [LARGE SCALE GENOMIC DNA]</scope>
    <source>
        <strain evidence="6 7">DSM 26991</strain>
    </source>
</reference>
<name>A0A1M4XDK2_9BACE</name>
<dbReference type="InterPro" id="IPR051801">
    <property type="entry name" value="GH28_Enzymes"/>
</dbReference>
<dbReference type="STRING" id="1297750.SAMN05444405_1047"/>
<dbReference type="PANTHER" id="PTHR31339:SF9">
    <property type="entry name" value="PLASMIN AND FIBRONECTIN-BINDING PROTEIN A"/>
    <property type="match status" value="1"/>
</dbReference>
<dbReference type="PROSITE" id="PS00502">
    <property type="entry name" value="POLYGALACTURONASE"/>
    <property type="match status" value="1"/>
</dbReference>
<keyword evidence="2 4" id="KW-0378">Hydrolase</keyword>
<evidence type="ECO:0000256" key="4">
    <source>
        <dbReference type="RuleBase" id="RU361169"/>
    </source>
</evidence>
<proteinExistence type="inferred from homology"/>
<evidence type="ECO:0000256" key="1">
    <source>
        <dbReference type="ARBA" id="ARBA00008834"/>
    </source>
</evidence>
<dbReference type="InterPro" id="IPR011050">
    <property type="entry name" value="Pectin_lyase_fold/virulence"/>
</dbReference>
<dbReference type="PANTHER" id="PTHR31339">
    <property type="entry name" value="PECTIN LYASE-RELATED"/>
    <property type="match status" value="1"/>
</dbReference>
<dbReference type="InterPro" id="IPR024535">
    <property type="entry name" value="RHGA/B-epi-like_pectate_lyase"/>
</dbReference>
<evidence type="ECO:0000256" key="3">
    <source>
        <dbReference type="ARBA" id="ARBA00023295"/>
    </source>
</evidence>
<dbReference type="Gene3D" id="2.160.20.10">
    <property type="entry name" value="Single-stranded right-handed beta-helix, Pectin lyase-like"/>
    <property type="match status" value="1"/>
</dbReference>
<feature type="domain" description="Rhamnogalacturonase A/B/Epimerase-like pectate lyase" evidence="5">
    <location>
        <begin position="23"/>
        <end position="72"/>
    </location>
</feature>
<dbReference type="Pfam" id="PF12708">
    <property type="entry name" value="Pect-lyase_RHGA_epim"/>
    <property type="match status" value="1"/>
</dbReference>
<dbReference type="GO" id="GO:0005975">
    <property type="term" value="P:carbohydrate metabolic process"/>
    <property type="evidence" value="ECO:0007669"/>
    <property type="project" value="InterPro"/>
</dbReference>
<dbReference type="InterPro" id="IPR006626">
    <property type="entry name" value="PbH1"/>
</dbReference>
<evidence type="ECO:0000313" key="6">
    <source>
        <dbReference type="EMBL" id="SHE91513.1"/>
    </source>
</evidence>
<dbReference type="AlphaFoldDB" id="A0A1M4XDK2"/>
<keyword evidence="7" id="KW-1185">Reference proteome</keyword>
<dbReference type="InterPro" id="IPR000743">
    <property type="entry name" value="Glyco_hydro_28"/>
</dbReference>
<dbReference type="Proteomes" id="UP000184509">
    <property type="component" value="Unassembled WGS sequence"/>
</dbReference>
<comment type="similarity">
    <text evidence="1 4">Belongs to the glycosyl hydrolase 28 family.</text>
</comment>
<keyword evidence="3 4" id="KW-0326">Glycosidase</keyword>
<evidence type="ECO:0000259" key="5">
    <source>
        <dbReference type="Pfam" id="PF12708"/>
    </source>
</evidence>
<dbReference type="GO" id="GO:0004650">
    <property type="term" value="F:polygalacturonase activity"/>
    <property type="evidence" value="ECO:0007669"/>
    <property type="project" value="InterPro"/>
</dbReference>
<accession>A0A1M4XDK2</accession>
<dbReference type="SUPFAM" id="SSF51126">
    <property type="entry name" value="Pectin lyase-like"/>
    <property type="match status" value="1"/>
</dbReference>
<organism evidence="6 7">
    <name type="scientific">Bacteroides luti</name>
    <dbReference type="NCBI Taxonomy" id="1297750"/>
    <lineage>
        <taxon>Bacteria</taxon>
        <taxon>Pseudomonadati</taxon>
        <taxon>Bacteroidota</taxon>
        <taxon>Bacteroidia</taxon>
        <taxon>Bacteroidales</taxon>
        <taxon>Bacteroidaceae</taxon>
        <taxon>Bacteroides</taxon>
    </lineage>
</organism>
<dbReference type="InterPro" id="IPR012334">
    <property type="entry name" value="Pectin_lyas_fold"/>
</dbReference>
<evidence type="ECO:0000256" key="2">
    <source>
        <dbReference type="ARBA" id="ARBA00022801"/>
    </source>
</evidence>